<evidence type="ECO:0000256" key="6">
    <source>
        <dbReference type="ARBA" id="ARBA00023157"/>
    </source>
</evidence>
<organism evidence="9 10">
    <name type="scientific">Symbiodinium pilosum</name>
    <name type="common">Dinoflagellate</name>
    <dbReference type="NCBI Taxonomy" id="2952"/>
    <lineage>
        <taxon>Eukaryota</taxon>
        <taxon>Sar</taxon>
        <taxon>Alveolata</taxon>
        <taxon>Dinophyceae</taxon>
        <taxon>Suessiales</taxon>
        <taxon>Symbiodiniaceae</taxon>
        <taxon>Symbiodinium</taxon>
    </lineage>
</organism>
<dbReference type="AlphaFoldDB" id="A0A812XVH4"/>
<dbReference type="GO" id="GO:0005794">
    <property type="term" value="C:Golgi apparatus"/>
    <property type="evidence" value="ECO:0007669"/>
    <property type="project" value="TreeGrafter"/>
</dbReference>
<sequence>MEGVWRATGDVVIFLDSHIEATPGWMQPLLARIKEDPKKVVLPKVDSIDAETFQYTSSPRDGIGVLGFSWSLGQRPWPVADYGQ</sequence>
<evidence type="ECO:0000313" key="9">
    <source>
        <dbReference type="EMBL" id="CAE7761939.1"/>
    </source>
</evidence>
<dbReference type="Pfam" id="PF00535">
    <property type="entry name" value="Glycos_transf_2"/>
    <property type="match status" value="1"/>
</dbReference>
<name>A0A812XVH4_SYMPI</name>
<proteinExistence type="predicted"/>
<evidence type="ECO:0000256" key="3">
    <source>
        <dbReference type="ARBA" id="ARBA00022676"/>
    </source>
</evidence>
<dbReference type="SUPFAM" id="SSF53448">
    <property type="entry name" value="Nucleotide-diphospho-sugar transferases"/>
    <property type="match status" value="1"/>
</dbReference>
<feature type="domain" description="Glycosyltransferase 2-like" evidence="8">
    <location>
        <begin position="2"/>
        <end position="60"/>
    </location>
</feature>
<comment type="pathway">
    <text evidence="2">Protein modification; protein glycosylation.</text>
</comment>
<protein>
    <submittedName>
        <fullName evidence="9">Galnt11 protein</fullName>
    </submittedName>
</protein>
<dbReference type="GO" id="GO:0006493">
    <property type="term" value="P:protein O-linked glycosylation"/>
    <property type="evidence" value="ECO:0007669"/>
    <property type="project" value="TreeGrafter"/>
</dbReference>
<dbReference type="GO" id="GO:0004653">
    <property type="term" value="F:polypeptide N-acetylgalactosaminyltransferase activity"/>
    <property type="evidence" value="ECO:0007669"/>
    <property type="project" value="TreeGrafter"/>
</dbReference>
<evidence type="ECO:0000256" key="5">
    <source>
        <dbReference type="ARBA" id="ARBA00022723"/>
    </source>
</evidence>
<dbReference type="PANTHER" id="PTHR11675">
    <property type="entry name" value="N-ACETYLGALACTOSAMINYLTRANSFERASE"/>
    <property type="match status" value="1"/>
</dbReference>
<keyword evidence="7" id="KW-0464">Manganese</keyword>
<gene>
    <name evidence="9" type="primary">galnt11</name>
    <name evidence="9" type="ORF">SPIL2461_LOCUS22251</name>
</gene>
<keyword evidence="3" id="KW-0328">Glycosyltransferase</keyword>
<dbReference type="InterPro" id="IPR001173">
    <property type="entry name" value="Glyco_trans_2-like"/>
</dbReference>
<evidence type="ECO:0000256" key="7">
    <source>
        <dbReference type="ARBA" id="ARBA00023211"/>
    </source>
</evidence>
<feature type="non-terminal residue" evidence="9">
    <location>
        <position position="84"/>
    </location>
</feature>
<dbReference type="GO" id="GO:0046872">
    <property type="term" value="F:metal ion binding"/>
    <property type="evidence" value="ECO:0007669"/>
    <property type="project" value="UniProtKB-KW"/>
</dbReference>
<dbReference type="Gene3D" id="3.90.550.10">
    <property type="entry name" value="Spore Coat Polysaccharide Biosynthesis Protein SpsA, Chain A"/>
    <property type="match status" value="1"/>
</dbReference>
<dbReference type="Proteomes" id="UP000649617">
    <property type="component" value="Unassembled WGS sequence"/>
</dbReference>
<keyword evidence="5" id="KW-0479">Metal-binding</keyword>
<evidence type="ECO:0000259" key="8">
    <source>
        <dbReference type="Pfam" id="PF00535"/>
    </source>
</evidence>
<evidence type="ECO:0000256" key="4">
    <source>
        <dbReference type="ARBA" id="ARBA00022679"/>
    </source>
</evidence>
<keyword evidence="10" id="KW-1185">Reference proteome</keyword>
<comment type="cofactor">
    <cofactor evidence="1">
        <name>Mn(2+)</name>
        <dbReference type="ChEBI" id="CHEBI:29035"/>
    </cofactor>
</comment>
<comment type="caution">
    <text evidence="9">The sequence shown here is derived from an EMBL/GenBank/DDBJ whole genome shotgun (WGS) entry which is preliminary data.</text>
</comment>
<reference evidence="9" key="1">
    <citation type="submission" date="2021-02" db="EMBL/GenBank/DDBJ databases">
        <authorList>
            <person name="Dougan E. K."/>
            <person name="Rhodes N."/>
            <person name="Thang M."/>
            <person name="Chan C."/>
        </authorList>
    </citation>
    <scope>NUCLEOTIDE SEQUENCE</scope>
</reference>
<evidence type="ECO:0000256" key="1">
    <source>
        <dbReference type="ARBA" id="ARBA00001936"/>
    </source>
</evidence>
<keyword evidence="6" id="KW-1015">Disulfide bond</keyword>
<dbReference type="PANTHER" id="PTHR11675:SF68">
    <property type="entry name" value="N-ACETYLGALACTOSAMINYLTRANSFERASE 7"/>
    <property type="match status" value="1"/>
</dbReference>
<dbReference type="EMBL" id="CAJNIZ010047083">
    <property type="protein sequence ID" value="CAE7761939.1"/>
    <property type="molecule type" value="Genomic_DNA"/>
</dbReference>
<accession>A0A812XVH4</accession>
<dbReference type="OrthoDB" id="416652at2759"/>
<evidence type="ECO:0000256" key="2">
    <source>
        <dbReference type="ARBA" id="ARBA00004922"/>
    </source>
</evidence>
<dbReference type="InterPro" id="IPR029044">
    <property type="entry name" value="Nucleotide-diphossugar_trans"/>
</dbReference>
<evidence type="ECO:0000313" key="10">
    <source>
        <dbReference type="Proteomes" id="UP000649617"/>
    </source>
</evidence>
<keyword evidence="4" id="KW-0808">Transferase</keyword>